<keyword evidence="2" id="KW-0808">Transferase</keyword>
<dbReference type="Pfam" id="PF13657">
    <property type="entry name" value="Couple_hipA"/>
    <property type="match status" value="1"/>
</dbReference>
<dbReference type="NCBIfam" id="TIGR03071">
    <property type="entry name" value="couple_hipA"/>
    <property type="match status" value="1"/>
</dbReference>
<dbReference type="InterPro" id="IPR012893">
    <property type="entry name" value="HipA-like_C"/>
</dbReference>
<organism evidence="6 7">
    <name type="scientific">Agathobacter rectalis</name>
    <dbReference type="NCBI Taxonomy" id="39491"/>
    <lineage>
        <taxon>Bacteria</taxon>
        <taxon>Bacillati</taxon>
        <taxon>Bacillota</taxon>
        <taxon>Clostridia</taxon>
        <taxon>Lachnospirales</taxon>
        <taxon>Lachnospiraceae</taxon>
        <taxon>Agathobacter</taxon>
    </lineage>
</organism>
<keyword evidence="3" id="KW-0418">Kinase</keyword>
<dbReference type="AlphaFoldDB" id="A0A7X2SQX4"/>
<dbReference type="PANTHER" id="PTHR37419">
    <property type="entry name" value="SERINE/THREONINE-PROTEIN KINASE TOXIN HIPA"/>
    <property type="match status" value="1"/>
</dbReference>
<proteinExistence type="inferred from homology"/>
<evidence type="ECO:0000256" key="1">
    <source>
        <dbReference type="ARBA" id="ARBA00010164"/>
    </source>
</evidence>
<evidence type="ECO:0000313" key="7">
    <source>
        <dbReference type="Proteomes" id="UP000465607"/>
    </source>
</evidence>
<comment type="similarity">
    <text evidence="1">Belongs to the HipA Ser/Thr kinase family.</text>
</comment>
<reference evidence="6 7" key="1">
    <citation type="journal article" date="2019" name="Nat. Med.">
        <title>A library of human gut bacterial isolates paired with longitudinal multiomics data enables mechanistic microbiome research.</title>
        <authorList>
            <person name="Poyet M."/>
            <person name="Groussin M."/>
            <person name="Gibbons S.M."/>
            <person name="Avila-Pacheco J."/>
            <person name="Jiang X."/>
            <person name="Kearney S.M."/>
            <person name="Perrotta A.R."/>
            <person name="Berdy B."/>
            <person name="Zhao S."/>
            <person name="Lieberman T.D."/>
            <person name="Swanson P.K."/>
            <person name="Smith M."/>
            <person name="Roesemann S."/>
            <person name="Alexander J.E."/>
            <person name="Rich S.A."/>
            <person name="Livny J."/>
            <person name="Vlamakis H."/>
            <person name="Clish C."/>
            <person name="Bullock K."/>
            <person name="Deik A."/>
            <person name="Scott J."/>
            <person name="Pierce K.A."/>
            <person name="Xavier R.J."/>
            <person name="Alm E.J."/>
        </authorList>
    </citation>
    <scope>NUCLEOTIDE SEQUENCE [LARGE SCALE GENOMIC DNA]</scope>
    <source>
        <strain evidence="6 7">BIOML-A5</strain>
    </source>
</reference>
<evidence type="ECO:0000256" key="2">
    <source>
        <dbReference type="ARBA" id="ARBA00022679"/>
    </source>
</evidence>
<comment type="caution">
    <text evidence="6">The sequence shown here is derived from an EMBL/GenBank/DDBJ whole genome shotgun (WGS) entry which is preliminary data.</text>
</comment>
<dbReference type="InterPro" id="IPR017508">
    <property type="entry name" value="HipA_N1"/>
</dbReference>
<evidence type="ECO:0000256" key="3">
    <source>
        <dbReference type="ARBA" id="ARBA00022777"/>
    </source>
</evidence>
<evidence type="ECO:0000259" key="5">
    <source>
        <dbReference type="Pfam" id="PF13657"/>
    </source>
</evidence>
<dbReference type="GO" id="GO:0005829">
    <property type="term" value="C:cytosol"/>
    <property type="evidence" value="ECO:0007669"/>
    <property type="project" value="TreeGrafter"/>
</dbReference>
<dbReference type="Gene3D" id="1.10.1070.20">
    <property type="match status" value="1"/>
</dbReference>
<accession>A0A7X2SQX4</accession>
<dbReference type="PANTHER" id="PTHR37419:SF1">
    <property type="entry name" value="SERINE_THREONINE-PROTEIN KINASE TOXIN HIPA"/>
    <property type="match status" value="1"/>
</dbReference>
<sequence>MRDFHVFIEQQGEQIYVGKITGSGSEDAVFSYAQEYLDNPSSCPISIHLPLQAQNFSAEETSLFFEGLLPEGFTRKCVAGWIHADEYDYLTILAALGRECLGAIQIIEDGMDVPKAGYQKLTKEDVCRLAKEGASEAAELVTKAHLSLTGASGKVGLYYKIDTNEWYLPIGAAPSTHIVKQSHVRLDGIVTNEQLCLQTAKNLGIDVPDSFVINVGTGKDEDVLFATHRYDRIIDEKCRVMDGLTVPFRLHQEDFSQAMGISSGHKYEHNGEGYLKRMCDILKKYSSNPMEDQLKLWDICVFNYLIGNTDNHIKNVSLLYSSDMASIRLAPAYDIVCTMIYPSSTTEMAVSIGCEYDINKIKREHFCRELKNIGIGEKLAMKHYDDMLSGIESALEESCETLMQQGFIQAKDMKKRILEVRKPAWM</sequence>
<dbReference type="RefSeq" id="WP_154269098.1">
    <property type="nucleotide sequence ID" value="NZ_WKQO01000030.1"/>
</dbReference>
<evidence type="ECO:0000313" key="6">
    <source>
        <dbReference type="EMBL" id="MSD28015.1"/>
    </source>
</evidence>
<dbReference type="CDD" id="cd17793">
    <property type="entry name" value="HipA"/>
    <property type="match status" value="1"/>
</dbReference>
<dbReference type="EMBL" id="WKQV01000032">
    <property type="protein sequence ID" value="MSD28015.1"/>
    <property type="molecule type" value="Genomic_DNA"/>
</dbReference>
<protein>
    <submittedName>
        <fullName evidence="6">Type II toxin-antitoxin system HipA family toxin</fullName>
    </submittedName>
</protein>
<dbReference type="Pfam" id="PF07804">
    <property type="entry name" value="HipA_C"/>
    <property type="match status" value="1"/>
</dbReference>
<gene>
    <name evidence="6" type="ORF">GKE44_12930</name>
</gene>
<feature type="domain" description="HipA-like C-terminal" evidence="4">
    <location>
        <begin position="146"/>
        <end position="393"/>
    </location>
</feature>
<evidence type="ECO:0000259" key="4">
    <source>
        <dbReference type="Pfam" id="PF07804"/>
    </source>
</evidence>
<dbReference type="Proteomes" id="UP000465607">
    <property type="component" value="Unassembled WGS sequence"/>
</dbReference>
<dbReference type="GO" id="GO:0004674">
    <property type="term" value="F:protein serine/threonine kinase activity"/>
    <property type="evidence" value="ECO:0007669"/>
    <property type="project" value="TreeGrafter"/>
</dbReference>
<name>A0A7X2SQX4_9FIRM</name>
<dbReference type="InterPro" id="IPR052028">
    <property type="entry name" value="HipA_Ser/Thr_kinase"/>
</dbReference>
<feature type="domain" description="HipA N-terminal subdomain 1" evidence="5">
    <location>
        <begin position="15"/>
        <end position="106"/>
    </location>
</feature>